<organism evidence="2 3">
    <name type="scientific">Aporhodopirellula rubra</name>
    <dbReference type="NCBI Taxonomy" id="980271"/>
    <lineage>
        <taxon>Bacteria</taxon>
        <taxon>Pseudomonadati</taxon>
        <taxon>Planctomycetota</taxon>
        <taxon>Planctomycetia</taxon>
        <taxon>Pirellulales</taxon>
        <taxon>Pirellulaceae</taxon>
        <taxon>Aporhodopirellula</taxon>
    </lineage>
</organism>
<evidence type="ECO:0000313" key="3">
    <source>
        <dbReference type="Proteomes" id="UP000536179"/>
    </source>
</evidence>
<keyword evidence="3" id="KW-1185">Reference proteome</keyword>
<sequence length="423" mass="46084">MFLFSLEGFSPAALSCYGASWNRTEAIDALAARGTAWDRTITPVADPVEQLSRWLASASFPAEQMTVVTDDERLGELPIADRIGELIVIPTRADGVALTWEETNLASLAAIAAEQLPDNPHVWMHSRFLTKCWDAPRDLFPVDQLDEEDLEPMDPSESIEHELNSVGDVRSTVPPILDETQPPSLLFDRSDDPDWIMAWMRTYGCQIRLVDAVTELMCSVAEASGQSAMVLAGASGFALGQNRAVGHRAGPLRSCHVHVPMISSVLGADASEVLPGAGIRDRRVSSADSLPDVIAAMIKDSKTSPISPEVWAARDDERQDDAPSDVREARSDNSPSVVTSNAGVNVAITTANWFYVRDGAQAQGERHDGAEQCEPDFSRGSHGLGHLFLKPDDLNDVNDVARLRHDVTEELEEKLVSQQTAHE</sequence>
<dbReference type="EMBL" id="JACHXU010000012">
    <property type="protein sequence ID" value="MBB3207758.1"/>
    <property type="molecule type" value="Genomic_DNA"/>
</dbReference>
<dbReference type="Proteomes" id="UP000536179">
    <property type="component" value="Unassembled WGS sequence"/>
</dbReference>
<accession>A0A7W5H6X0</accession>
<feature type="region of interest" description="Disordered" evidence="1">
    <location>
        <begin position="306"/>
        <end position="339"/>
    </location>
</feature>
<evidence type="ECO:0000256" key="1">
    <source>
        <dbReference type="SAM" id="MobiDB-lite"/>
    </source>
</evidence>
<comment type="caution">
    <text evidence="2">The sequence shown here is derived from an EMBL/GenBank/DDBJ whole genome shotgun (WGS) entry which is preliminary data.</text>
</comment>
<gene>
    <name evidence="2" type="ORF">FHS27_003585</name>
</gene>
<dbReference type="AlphaFoldDB" id="A0A7W5H6X0"/>
<feature type="compositionally biased region" description="Basic and acidic residues" evidence="1">
    <location>
        <begin position="312"/>
        <end position="331"/>
    </location>
</feature>
<evidence type="ECO:0008006" key="4">
    <source>
        <dbReference type="Google" id="ProtNLM"/>
    </source>
</evidence>
<evidence type="ECO:0000313" key="2">
    <source>
        <dbReference type="EMBL" id="MBB3207758.1"/>
    </source>
</evidence>
<proteinExistence type="predicted"/>
<reference evidence="2 3" key="1">
    <citation type="submission" date="2020-08" db="EMBL/GenBank/DDBJ databases">
        <title>Genomic Encyclopedia of Type Strains, Phase III (KMG-III): the genomes of soil and plant-associated and newly described type strains.</title>
        <authorList>
            <person name="Whitman W."/>
        </authorList>
    </citation>
    <scope>NUCLEOTIDE SEQUENCE [LARGE SCALE GENOMIC DNA]</scope>
    <source>
        <strain evidence="2 3">CECT 8075</strain>
    </source>
</reference>
<dbReference type="RefSeq" id="WP_184306058.1">
    <property type="nucleotide sequence ID" value="NZ_JACHXU010000012.1"/>
</dbReference>
<name>A0A7W5H6X0_9BACT</name>
<protein>
    <recommendedName>
        <fullName evidence="4">Sulfatase</fullName>
    </recommendedName>
</protein>